<reference evidence="11 12" key="1">
    <citation type="submission" date="2020-09" db="EMBL/GenBank/DDBJ databases">
        <title>Dyella sp. 7MK23 isolated from forest soil.</title>
        <authorList>
            <person name="Fu J."/>
        </authorList>
    </citation>
    <scope>NUCLEOTIDE SEQUENCE [LARGE SCALE GENOMIC DNA]</scope>
    <source>
        <strain evidence="11 12">7MK23</strain>
    </source>
</reference>
<dbReference type="EC" id="3.5.2.6" evidence="2 7"/>
<dbReference type="PANTHER" id="PTHR22935">
    <property type="entry name" value="PENICILLIN-BINDING PROTEIN"/>
    <property type="match status" value="1"/>
</dbReference>
<gene>
    <name evidence="11" type="ORF">IGX34_01825</name>
</gene>
<dbReference type="SUPFAM" id="SSF56601">
    <property type="entry name" value="beta-lactamase/transpeptidase-like"/>
    <property type="match status" value="1"/>
</dbReference>
<dbReference type="InterPro" id="IPR051478">
    <property type="entry name" value="Beta-lactamase-like_AB/R"/>
</dbReference>
<evidence type="ECO:0000256" key="4">
    <source>
        <dbReference type="ARBA" id="ARBA00023251"/>
    </source>
</evidence>
<dbReference type="Pfam" id="PF00144">
    <property type="entry name" value="Beta-lactamase"/>
    <property type="match status" value="1"/>
</dbReference>
<keyword evidence="12" id="KW-1185">Reference proteome</keyword>
<dbReference type="PROSITE" id="PS50005">
    <property type="entry name" value="TPR"/>
    <property type="match status" value="1"/>
</dbReference>
<evidence type="ECO:0000313" key="11">
    <source>
        <dbReference type="EMBL" id="MBE1159103.1"/>
    </source>
</evidence>
<dbReference type="InterPro" id="IPR001586">
    <property type="entry name" value="Beta-lactam_class-C_AS"/>
</dbReference>
<evidence type="ECO:0000256" key="7">
    <source>
        <dbReference type="RuleBase" id="RU361140"/>
    </source>
</evidence>
<comment type="catalytic activity">
    <reaction evidence="7">
        <text>a beta-lactam + H2O = a substituted beta-amino acid</text>
        <dbReference type="Rhea" id="RHEA:20401"/>
        <dbReference type="ChEBI" id="CHEBI:15377"/>
        <dbReference type="ChEBI" id="CHEBI:35627"/>
        <dbReference type="ChEBI" id="CHEBI:140347"/>
        <dbReference type="EC" id="3.5.2.6"/>
    </reaction>
</comment>
<feature type="signal peptide" evidence="9">
    <location>
        <begin position="1"/>
        <end position="22"/>
    </location>
</feature>
<keyword evidence="6" id="KW-0802">TPR repeat</keyword>
<evidence type="ECO:0000313" key="12">
    <source>
        <dbReference type="Proteomes" id="UP000651010"/>
    </source>
</evidence>
<dbReference type="SUPFAM" id="SSF48452">
    <property type="entry name" value="TPR-like"/>
    <property type="match status" value="1"/>
</dbReference>
<dbReference type="RefSeq" id="WP_192553947.1">
    <property type="nucleotide sequence ID" value="NZ_JACZZA010000001.1"/>
</dbReference>
<dbReference type="Gene3D" id="3.40.710.10">
    <property type="entry name" value="DD-peptidase/beta-lactamase superfamily"/>
    <property type="match status" value="1"/>
</dbReference>
<evidence type="ECO:0000256" key="6">
    <source>
        <dbReference type="PROSITE-ProRule" id="PRU00339"/>
    </source>
</evidence>
<dbReference type="GO" id="GO:0016787">
    <property type="term" value="F:hydrolase activity"/>
    <property type="evidence" value="ECO:0007669"/>
    <property type="project" value="UniProtKB-KW"/>
</dbReference>
<sequence>MTKSLTAVVLGVLCLFLGTNVASQDAPARPNDPGQVVEKEGAAFIKAGKADGLSIALVRDGQVQFFNFGTVTRGKAQLPTKDTVYEIGSISKTFSSLLLAHALIENKATISDDMRRYLPGKYPNLQFQGTPVTLSNLVSTTSELPDNLPDLSELIKKTDPKKLLPLAVKLLSNYSSAAFFSDLHKVAPSEKPGTEPQHSNVAAVLVGTIVENIYRKPYQTLLAAYIERPLGMQSGVSSARTAQMATPYGEDGSPAPHYTPPYLLTAGGLRYSADDMARYTKAQLLAGDAALKLTQQPLWGDVDSLAVGFNWVIGETVDSQRHLSHSGGTFGFASFMDLYPDSHYGIVLLTNRSTRTTQGELQEMSDRIRQGIFGDPPALAALQQALSQRGYQNVDATVGQVSRQHPELHLSENYVNQWGYQLLQDGRAKDAVGVFEYNVVHHPKSWNAYDSFAEGLADAGDIERAKTNYQRSLDLNPQNAHAKQELAKLEKPGAAAPAPTQH</sequence>
<evidence type="ECO:0000256" key="1">
    <source>
        <dbReference type="ARBA" id="ARBA00007840"/>
    </source>
</evidence>
<comment type="similarity">
    <text evidence="1 7">Belongs to the class-C beta-lactamase family.</text>
</comment>
<evidence type="ECO:0000259" key="10">
    <source>
        <dbReference type="Pfam" id="PF00144"/>
    </source>
</evidence>
<evidence type="ECO:0000256" key="9">
    <source>
        <dbReference type="SAM" id="SignalP"/>
    </source>
</evidence>
<keyword evidence="9" id="KW-0732">Signal</keyword>
<proteinExistence type="inferred from homology"/>
<feature type="compositionally biased region" description="Basic and acidic residues" evidence="8">
    <location>
        <begin position="482"/>
        <end position="491"/>
    </location>
</feature>
<dbReference type="EMBL" id="JACZZA010000001">
    <property type="protein sequence ID" value="MBE1159103.1"/>
    <property type="molecule type" value="Genomic_DNA"/>
</dbReference>
<dbReference type="InterPro" id="IPR019734">
    <property type="entry name" value="TPR_rpt"/>
</dbReference>
<feature type="chain" id="PRO_5045243534" description="Beta-lactamase" evidence="9">
    <location>
        <begin position="23"/>
        <end position="502"/>
    </location>
</feature>
<comment type="similarity">
    <text evidence="5">Belongs to the beta-lactamase family.</text>
</comment>
<evidence type="ECO:0000256" key="3">
    <source>
        <dbReference type="ARBA" id="ARBA00022801"/>
    </source>
</evidence>
<feature type="repeat" description="TPR" evidence="6">
    <location>
        <begin position="446"/>
        <end position="479"/>
    </location>
</feature>
<dbReference type="Proteomes" id="UP000651010">
    <property type="component" value="Unassembled WGS sequence"/>
</dbReference>
<dbReference type="InterPro" id="IPR012338">
    <property type="entry name" value="Beta-lactam/transpept-like"/>
</dbReference>
<dbReference type="InterPro" id="IPR001466">
    <property type="entry name" value="Beta-lactam-related"/>
</dbReference>
<keyword evidence="4 7" id="KW-0046">Antibiotic resistance</keyword>
<protein>
    <recommendedName>
        <fullName evidence="2 7">Beta-lactamase</fullName>
        <ecNumber evidence="2 7">3.5.2.6</ecNumber>
    </recommendedName>
</protein>
<name>A0ABR9G512_9GAMM</name>
<dbReference type="InterPro" id="IPR011990">
    <property type="entry name" value="TPR-like_helical_dom_sf"/>
</dbReference>
<evidence type="ECO:0000256" key="8">
    <source>
        <dbReference type="SAM" id="MobiDB-lite"/>
    </source>
</evidence>
<organism evidence="11 12">
    <name type="scientific">Dyella acidiphila</name>
    <dbReference type="NCBI Taxonomy" id="2775866"/>
    <lineage>
        <taxon>Bacteria</taxon>
        <taxon>Pseudomonadati</taxon>
        <taxon>Pseudomonadota</taxon>
        <taxon>Gammaproteobacteria</taxon>
        <taxon>Lysobacterales</taxon>
        <taxon>Rhodanobacteraceae</taxon>
        <taxon>Dyella</taxon>
    </lineage>
</organism>
<keyword evidence="3 7" id="KW-0378">Hydrolase</keyword>
<dbReference type="PANTHER" id="PTHR22935:SF95">
    <property type="entry name" value="BETA-LACTAMASE-LIKE 1-RELATED"/>
    <property type="match status" value="1"/>
</dbReference>
<comment type="caution">
    <text evidence="11">The sequence shown here is derived from an EMBL/GenBank/DDBJ whole genome shotgun (WGS) entry which is preliminary data.</text>
</comment>
<dbReference type="Gene3D" id="1.25.40.10">
    <property type="entry name" value="Tetratricopeptide repeat domain"/>
    <property type="match status" value="1"/>
</dbReference>
<feature type="region of interest" description="Disordered" evidence="8">
    <location>
        <begin position="479"/>
        <end position="502"/>
    </location>
</feature>
<feature type="domain" description="Beta-lactamase-related" evidence="10">
    <location>
        <begin position="45"/>
        <end position="359"/>
    </location>
</feature>
<dbReference type="PROSITE" id="PS00336">
    <property type="entry name" value="BETA_LACTAMASE_C"/>
    <property type="match status" value="1"/>
</dbReference>
<evidence type="ECO:0000256" key="2">
    <source>
        <dbReference type="ARBA" id="ARBA00012865"/>
    </source>
</evidence>
<evidence type="ECO:0000256" key="5">
    <source>
        <dbReference type="ARBA" id="ARBA00038473"/>
    </source>
</evidence>
<accession>A0ABR9G512</accession>